<dbReference type="VEuPathDB" id="AmoebaDB:NAEGRDRAFT_66759"/>
<dbReference type="InterPro" id="IPR016901">
    <property type="entry name" value="APC10/Doc1"/>
</dbReference>
<dbReference type="Proteomes" id="UP000006671">
    <property type="component" value="Unassembled WGS sequence"/>
</dbReference>
<evidence type="ECO:0000256" key="4">
    <source>
        <dbReference type="ARBA" id="ARBA00022786"/>
    </source>
</evidence>
<dbReference type="FunFam" id="2.60.120.260:FF:000122">
    <property type="entry name" value="Anaphase-promoting complex subunit 10"/>
    <property type="match status" value="1"/>
</dbReference>
<keyword evidence="5" id="KW-0131">Cell cycle</keyword>
<feature type="compositionally biased region" description="Low complexity" evidence="6">
    <location>
        <begin position="73"/>
        <end position="90"/>
    </location>
</feature>
<dbReference type="SUPFAM" id="SSF49785">
    <property type="entry name" value="Galactose-binding domain-like"/>
    <property type="match status" value="1"/>
</dbReference>
<organism evidence="9">
    <name type="scientific">Naegleria gruberi</name>
    <name type="common">Amoeba</name>
    <dbReference type="NCBI Taxonomy" id="5762"/>
    <lineage>
        <taxon>Eukaryota</taxon>
        <taxon>Discoba</taxon>
        <taxon>Heterolobosea</taxon>
        <taxon>Tetramitia</taxon>
        <taxon>Eutetramitia</taxon>
        <taxon>Vahlkampfiidae</taxon>
        <taxon>Naegleria</taxon>
    </lineage>
</organism>
<keyword evidence="2" id="KW-0132">Cell division</keyword>
<dbReference type="PROSITE" id="PS51284">
    <property type="entry name" value="DOC"/>
    <property type="match status" value="1"/>
</dbReference>
<dbReference type="PANTHER" id="PTHR12936">
    <property type="entry name" value="ANAPHASE-PROMOTING COMPLEX 10"/>
    <property type="match status" value="1"/>
</dbReference>
<dbReference type="OrthoDB" id="24948at2759"/>
<dbReference type="GO" id="GO:0005680">
    <property type="term" value="C:anaphase-promoting complex"/>
    <property type="evidence" value="ECO:0007669"/>
    <property type="project" value="InterPro"/>
</dbReference>
<keyword evidence="3" id="KW-0498">Mitosis</keyword>
<proteinExistence type="inferred from homology"/>
<name>D2VD12_NAEGR</name>
<dbReference type="EMBL" id="GG738863">
    <property type="protein sequence ID" value="EFC45514.1"/>
    <property type="molecule type" value="Genomic_DNA"/>
</dbReference>
<evidence type="ECO:0000256" key="6">
    <source>
        <dbReference type="SAM" id="MobiDB-lite"/>
    </source>
</evidence>
<keyword evidence="4" id="KW-0833">Ubl conjugation pathway</keyword>
<evidence type="ECO:0000259" key="7">
    <source>
        <dbReference type="PROSITE" id="PS51284"/>
    </source>
</evidence>
<dbReference type="PANTHER" id="PTHR12936:SF0">
    <property type="entry name" value="ANAPHASE-PROMOTING COMPLEX SUBUNIT 10"/>
    <property type="match status" value="1"/>
</dbReference>
<protein>
    <submittedName>
        <fullName evidence="8">Anaphase promoting complex subunit 10</fullName>
    </submittedName>
</protein>
<reference evidence="8 9" key="1">
    <citation type="journal article" date="2010" name="Cell">
        <title>The genome of Naegleria gruberi illuminates early eukaryotic versatility.</title>
        <authorList>
            <person name="Fritz-Laylin L.K."/>
            <person name="Prochnik S.E."/>
            <person name="Ginger M.L."/>
            <person name="Dacks J.B."/>
            <person name="Carpenter M.L."/>
            <person name="Field M.C."/>
            <person name="Kuo A."/>
            <person name="Paredez A."/>
            <person name="Chapman J."/>
            <person name="Pham J."/>
            <person name="Shu S."/>
            <person name="Neupane R."/>
            <person name="Cipriano M."/>
            <person name="Mancuso J."/>
            <person name="Tu H."/>
            <person name="Salamov A."/>
            <person name="Lindquist E."/>
            <person name="Shapiro H."/>
            <person name="Lucas S."/>
            <person name="Grigoriev I.V."/>
            <person name="Cande W.Z."/>
            <person name="Fulton C."/>
            <person name="Rokhsar D.S."/>
            <person name="Dawson S.C."/>
        </authorList>
    </citation>
    <scope>NUCLEOTIDE SEQUENCE [LARGE SCALE GENOMIC DNA]</scope>
    <source>
        <strain evidence="8 9">NEG-M</strain>
    </source>
</reference>
<feature type="region of interest" description="Disordered" evidence="6">
    <location>
        <begin position="1"/>
        <end position="33"/>
    </location>
</feature>
<dbReference type="SMART" id="SM01337">
    <property type="entry name" value="APC10"/>
    <property type="match status" value="1"/>
</dbReference>
<evidence type="ECO:0000256" key="1">
    <source>
        <dbReference type="ARBA" id="ARBA00006762"/>
    </source>
</evidence>
<dbReference type="GO" id="GO:0070979">
    <property type="term" value="P:protein K11-linked ubiquitination"/>
    <property type="evidence" value="ECO:0007669"/>
    <property type="project" value="TreeGrafter"/>
</dbReference>
<dbReference type="RefSeq" id="XP_002678258.1">
    <property type="nucleotide sequence ID" value="XM_002678212.1"/>
</dbReference>
<evidence type="ECO:0000313" key="8">
    <source>
        <dbReference type="EMBL" id="EFC45514.1"/>
    </source>
</evidence>
<dbReference type="CDD" id="cd08366">
    <property type="entry name" value="APC10"/>
    <property type="match status" value="1"/>
</dbReference>
<dbReference type="STRING" id="5762.D2VD12"/>
<feature type="region of interest" description="Disordered" evidence="6">
    <location>
        <begin position="54"/>
        <end position="90"/>
    </location>
</feature>
<comment type="similarity">
    <text evidence="1">Belongs to the APC10 family.</text>
</comment>
<dbReference type="Gene3D" id="2.60.120.260">
    <property type="entry name" value="Galactose-binding domain-like"/>
    <property type="match status" value="1"/>
</dbReference>
<dbReference type="eggNOG" id="KOG3437">
    <property type="taxonomic scope" value="Eukaryota"/>
</dbReference>
<dbReference type="InterPro" id="IPR008979">
    <property type="entry name" value="Galactose-bd-like_sf"/>
</dbReference>
<evidence type="ECO:0000313" key="9">
    <source>
        <dbReference type="Proteomes" id="UP000006671"/>
    </source>
</evidence>
<dbReference type="AlphaFoldDB" id="D2VD12"/>
<accession>D2VD12</accession>
<gene>
    <name evidence="8" type="ORF">NAEGRDRAFT_66759</name>
</gene>
<dbReference type="InterPro" id="IPR004939">
    <property type="entry name" value="APC_su10/DOC_dom"/>
</dbReference>
<evidence type="ECO:0000256" key="5">
    <source>
        <dbReference type="ARBA" id="ARBA00023306"/>
    </source>
</evidence>
<feature type="domain" description="DOC" evidence="7">
    <location>
        <begin position="72"/>
        <end position="260"/>
    </location>
</feature>
<dbReference type="FunCoup" id="D2VD12">
    <property type="interactions" value="329"/>
</dbReference>
<dbReference type="GeneID" id="8857481"/>
<dbReference type="KEGG" id="ngr:NAEGRDRAFT_66759"/>
<dbReference type="GO" id="GO:0051301">
    <property type="term" value="P:cell division"/>
    <property type="evidence" value="ECO:0007669"/>
    <property type="project" value="UniProtKB-KW"/>
</dbReference>
<sequence length="274" mass="30802">MFRLAQFSSVQTSSATTTTNSSSSSSSGSGNTTNVLDHTFDNIFLNILSTDSSFLPPSQQHEDSNNHSIPSYNKNSNSNSNSNQQQQQQHSSLIEIGKYAVWSVSTAKQGNGVEELRDDNLETYWQSDGPQPHTINIQFHKVLTIQEVAIYLDYKKDESYTPQVISIKCGSNFHDLIQIKTIELEEPVGYVNINMLNSSEKDLLEHCRCNMLQIVISQNHQNGRDTHVRQVKVYGPVEHLDHSSNINPIDLSLNNSNASNQFDTLQFSMFSTLR</sequence>
<feature type="compositionally biased region" description="Low complexity" evidence="6">
    <location>
        <begin position="8"/>
        <end position="33"/>
    </location>
</feature>
<dbReference type="GO" id="GO:0031145">
    <property type="term" value="P:anaphase-promoting complex-dependent catabolic process"/>
    <property type="evidence" value="ECO:0007669"/>
    <property type="project" value="InterPro"/>
</dbReference>
<dbReference type="InParanoid" id="D2VD12"/>
<evidence type="ECO:0000256" key="2">
    <source>
        <dbReference type="ARBA" id="ARBA00022618"/>
    </source>
</evidence>
<dbReference type="Pfam" id="PF03256">
    <property type="entry name" value="ANAPC10"/>
    <property type="match status" value="1"/>
</dbReference>
<keyword evidence="9" id="KW-1185">Reference proteome</keyword>
<evidence type="ECO:0000256" key="3">
    <source>
        <dbReference type="ARBA" id="ARBA00022776"/>
    </source>
</evidence>